<dbReference type="VEuPathDB" id="CryptoDB:Vbra_6062"/>
<reference evidence="7 8" key="1">
    <citation type="submission" date="2014-11" db="EMBL/GenBank/DDBJ databases">
        <authorList>
            <person name="Zhu J."/>
            <person name="Qi W."/>
            <person name="Song R."/>
        </authorList>
    </citation>
    <scope>NUCLEOTIDE SEQUENCE [LARGE SCALE GENOMIC DNA]</scope>
</reference>
<dbReference type="OMA" id="FYVMARF"/>
<dbReference type="InterPro" id="IPR004838">
    <property type="entry name" value="NHTrfase_class1_PyrdxlP-BS"/>
</dbReference>
<dbReference type="Gene3D" id="3.90.1150.10">
    <property type="entry name" value="Aspartate Aminotransferase, domain 1"/>
    <property type="match status" value="1"/>
</dbReference>
<dbReference type="PROSITE" id="PS00105">
    <property type="entry name" value="AA_TRANSFER_CLASS_1"/>
    <property type="match status" value="1"/>
</dbReference>
<feature type="domain" description="Aminotransferase class I/classII large" evidence="6">
    <location>
        <begin position="69"/>
        <end position="399"/>
    </location>
</feature>
<dbReference type="GO" id="GO:0006520">
    <property type="term" value="P:amino acid metabolic process"/>
    <property type="evidence" value="ECO:0007669"/>
    <property type="project" value="InterPro"/>
</dbReference>
<dbReference type="PANTHER" id="PTHR46383">
    <property type="entry name" value="ASPARTATE AMINOTRANSFERASE"/>
    <property type="match status" value="1"/>
</dbReference>
<comment type="similarity">
    <text evidence="2">Belongs to the class-I pyridoxal-phosphate-dependent aminotransferase family.</text>
</comment>
<evidence type="ECO:0000256" key="1">
    <source>
        <dbReference type="ARBA" id="ARBA00001933"/>
    </source>
</evidence>
<evidence type="ECO:0000256" key="3">
    <source>
        <dbReference type="ARBA" id="ARBA00022576"/>
    </source>
</evidence>
<evidence type="ECO:0000313" key="7">
    <source>
        <dbReference type="EMBL" id="CEM20085.1"/>
    </source>
</evidence>
<proteinExistence type="inferred from homology"/>
<keyword evidence="8" id="KW-1185">Reference proteome</keyword>
<dbReference type="InterPro" id="IPR015424">
    <property type="entry name" value="PyrdxlP-dep_Trfase"/>
</dbReference>
<accession>A0A0G4FYI5</accession>
<dbReference type="CDD" id="cd00609">
    <property type="entry name" value="AAT_like"/>
    <property type="match status" value="1"/>
</dbReference>
<dbReference type="Gene3D" id="3.40.640.10">
    <property type="entry name" value="Type I PLP-dependent aspartate aminotransferase-like (Major domain)"/>
    <property type="match status" value="1"/>
</dbReference>
<dbReference type="STRING" id="1169540.A0A0G4FYI5"/>
<comment type="cofactor">
    <cofactor evidence="1">
        <name>pyridoxal 5'-phosphate</name>
        <dbReference type="ChEBI" id="CHEBI:597326"/>
    </cofactor>
</comment>
<dbReference type="OrthoDB" id="7042322at2759"/>
<evidence type="ECO:0000313" key="8">
    <source>
        <dbReference type="Proteomes" id="UP000041254"/>
    </source>
</evidence>
<dbReference type="AlphaFoldDB" id="A0A0G4FYI5"/>
<organism evidence="7 8">
    <name type="scientific">Vitrella brassicaformis (strain CCMP3155)</name>
    <dbReference type="NCBI Taxonomy" id="1169540"/>
    <lineage>
        <taxon>Eukaryota</taxon>
        <taxon>Sar</taxon>
        <taxon>Alveolata</taxon>
        <taxon>Colpodellida</taxon>
        <taxon>Vitrellaceae</taxon>
        <taxon>Vitrella</taxon>
    </lineage>
</organism>
<evidence type="ECO:0000259" key="6">
    <source>
        <dbReference type="Pfam" id="PF00155"/>
    </source>
</evidence>
<dbReference type="InterPro" id="IPR015422">
    <property type="entry name" value="PyrdxlP-dep_Trfase_small"/>
</dbReference>
<keyword evidence="5" id="KW-0663">Pyridoxal phosphate</keyword>
<protein>
    <recommendedName>
        <fullName evidence="6">Aminotransferase class I/classII large domain-containing protein</fullName>
    </recommendedName>
</protein>
<evidence type="ECO:0000256" key="2">
    <source>
        <dbReference type="ARBA" id="ARBA00007441"/>
    </source>
</evidence>
<evidence type="ECO:0000256" key="5">
    <source>
        <dbReference type="ARBA" id="ARBA00022898"/>
    </source>
</evidence>
<dbReference type="SUPFAM" id="SSF53383">
    <property type="entry name" value="PLP-dependent transferases"/>
    <property type="match status" value="1"/>
</dbReference>
<gene>
    <name evidence="7" type="ORF">Vbra_6062</name>
</gene>
<dbReference type="GO" id="GO:0008483">
    <property type="term" value="F:transaminase activity"/>
    <property type="evidence" value="ECO:0007669"/>
    <property type="project" value="UniProtKB-KW"/>
</dbReference>
<dbReference type="InterPro" id="IPR050596">
    <property type="entry name" value="AspAT/PAT-like"/>
</dbReference>
<dbReference type="InParanoid" id="A0A0G4FYI5"/>
<dbReference type="Proteomes" id="UP000041254">
    <property type="component" value="Unassembled WGS sequence"/>
</dbReference>
<keyword evidence="3" id="KW-0032">Aminotransferase</keyword>
<name>A0A0G4FYI5_VITBC</name>
<dbReference type="PhylomeDB" id="A0A0G4FYI5"/>
<dbReference type="EMBL" id="CDMY01000520">
    <property type="protein sequence ID" value="CEM20085.1"/>
    <property type="molecule type" value="Genomic_DNA"/>
</dbReference>
<dbReference type="Pfam" id="PF00155">
    <property type="entry name" value="Aminotran_1_2"/>
    <property type="match status" value="1"/>
</dbReference>
<sequence>MKPPRVFGHVDRLSRALQPPRVNIRACLAATGISPTLEANELIQKAQNDSTSASSQQLFRFSFGKSPFSVPRVLQESLRQNVHQNSYLPVMGLPKLREAIGAAHGRPMEDVIIGPGSKELLFLSLFAVYPPATVFLPVPSWVSYFPQAMMSDHHVHWVKTRLVDRFVPSSHALDMAFSTSKIGKVLILNYPNNPTGCSASPAQLQAIAAVCRKHKVLVISDEVYAHTTHYCGSATSLFTHRPPSIEEYYPEGTIVTSSISKAFGAGGWRLGYAFLPEGLSAVKNAICAAASETYSAASAPIQHASVSAFLPSRELDLLALRQRQILRLTSRMVMKTLKDACPSALAPPPDGAFYMYIDFSLSPRAKREGNDMASAEVFARVQKETGVVLLPGSVFGEYPSNPWTARLAFVDLDGEKALSMLEGREENLDKEIEGGRLDELCEGEGGWGVHMREGVRRLAEYMNS</sequence>
<dbReference type="InterPro" id="IPR004839">
    <property type="entry name" value="Aminotransferase_I/II_large"/>
</dbReference>
<keyword evidence="4" id="KW-0808">Transferase</keyword>
<evidence type="ECO:0000256" key="4">
    <source>
        <dbReference type="ARBA" id="ARBA00022679"/>
    </source>
</evidence>
<dbReference type="InterPro" id="IPR015421">
    <property type="entry name" value="PyrdxlP-dep_Trfase_major"/>
</dbReference>
<dbReference type="GO" id="GO:0030170">
    <property type="term" value="F:pyridoxal phosphate binding"/>
    <property type="evidence" value="ECO:0007669"/>
    <property type="project" value="InterPro"/>
</dbReference>
<dbReference type="PANTHER" id="PTHR46383:SF1">
    <property type="entry name" value="ASPARTATE AMINOTRANSFERASE"/>
    <property type="match status" value="1"/>
</dbReference>